<comment type="similarity">
    <text evidence="1">Belongs to the isochorismatase family.</text>
</comment>
<dbReference type="OrthoDB" id="9785724at2"/>
<accession>A0A4R4EGR4</accession>
<name>A0A4R4EGR4_9BACL</name>
<keyword evidence="2 4" id="KW-0378">Hydrolase</keyword>
<protein>
    <submittedName>
        <fullName evidence="4">Cysteine hydrolase</fullName>
    </submittedName>
</protein>
<dbReference type="CDD" id="cd01014">
    <property type="entry name" value="nicotinamidase_related"/>
    <property type="match status" value="1"/>
</dbReference>
<dbReference type="Gene3D" id="3.40.50.850">
    <property type="entry name" value="Isochorismatase-like"/>
    <property type="match status" value="1"/>
</dbReference>
<keyword evidence="5" id="KW-1185">Reference proteome</keyword>
<evidence type="ECO:0000256" key="2">
    <source>
        <dbReference type="ARBA" id="ARBA00022801"/>
    </source>
</evidence>
<dbReference type="InterPro" id="IPR036380">
    <property type="entry name" value="Isochorismatase-like_sf"/>
</dbReference>
<evidence type="ECO:0000259" key="3">
    <source>
        <dbReference type="Pfam" id="PF00857"/>
    </source>
</evidence>
<dbReference type="SUPFAM" id="SSF52499">
    <property type="entry name" value="Isochorismatase-like hydrolases"/>
    <property type="match status" value="1"/>
</dbReference>
<sequence>MSGNTALLVIDVQVAMFNESDPVFQGELLLTRIQKLIAEARSKGIPIFYIQHNSRAGTPLEHGTTGWHIHQAIAPEHDDIVIQKKTPDSFYQTSLQQELDSRGIRKLVLTGIQTEVCVDTTCRNAYSLGYHVTLIRDAHSTWNTEELTAAQIINHHNRVLSWFSDHKSSDEDVFE</sequence>
<dbReference type="Pfam" id="PF00857">
    <property type="entry name" value="Isochorismatase"/>
    <property type="match status" value="1"/>
</dbReference>
<dbReference type="GO" id="GO:0016787">
    <property type="term" value="F:hydrolase activity"/>
    <property type="evidence" value="ECO:0007669"/>
    <property type="project" value="UniProtKB-KW"/>
</dbReference>
<dbReference type="InterPro" id="IPR000868">
    <property type="entry name" value="Isochorismatase-like_dom"/>
</dbReference>
<feature type="domain" description="Isochorismatase-like" evidence="3">
    <location>
        <begin position="5"/>
        <end position="150"/>
    </location>
</feature>
<evidence type="ECO:0000256" key="1">
    <source>
        <dbReference type="ARBA" id="ARBA00006336"/>
    </source>
</evidence>
<evidence type="ECO:0000313" key="5">
    <source>
        <dbReference type="Proteomes" id="UP000295418"/>
    </source>
</evidence>
<gene>
    <name evidence="4" type="ORF">E0485_05250</name>
</gene>
<dbReference type="EMBL" id="SKFG01000003">
    <property type="protein sequence ID" value="TCZ79276.1"/>
    <property type="molecule type" value="Genomic_DNA"/>
</dbReference>
<evidence type="ECO:0000313" key="4">
    <source>
        <dbReference type="EMBL" id="TCZ79276.1"/>
    </source>
</evidence>
<proteinExistence type="inferred from homology"/>
<dbReference type="PANTHER" id="PTHR43540">
    <property type="entry name" value="PEROXYUREIDOACRYLATE/UREIDOACRYLATE AMIDOHYDROLASE-RELATED"/>
    <property type="match status" value="1"/>
</dbReference>
<organism evidence="4 5">
    <name type="scientific">Paenibacillus albiflavus</name>
    <dbReference type="NCBI Taxonomy" id="2545760"/>
    <lineage>
        <taxon>Bacteria</taxon>
        <taxon>Bacillati</taxon>
        <taxon>Bacillota</taxon>
        <taxon>Bacilli</taxon>
        <taxon>Bacillales</taxon>
        <taxon>Paenibacillaceae</taxon>
        <taxon>Paenibacillus</taxon>
    </lineage>
</organism>
<dbReference type="PANTHER" id="PTHR43540:SF14">
    <property type="entry name" value="ISOCHORISMATASE"/>
    <property type="match status" value="1"/>
</dbReference>
<comment type="caution">
    <text evidence="4">The sequence shown here is derived from an EMBL/GenBank/DDBJ whole genome shotgun (WGS) entry which is preliminary data.</text>
</comment>
<dbReference type="Proteomes" id="UP000295418">
    <property type="component" value="Unassembled WGS sequence"/>
</dbReference>
<dbReference type="AlphaFoldDB" id="A0A4R4EGR4"/>
<dbReference type="RefSeq" id="WP_132416933.1">
    <property type="nucleotide sequence ID" value="NZ_SKFG01000003.1"/>
</dbReference>
<dbReference type="InterPro" id="IPR050272">
    <property type="entry name" value="Isochorismatase-like_hydrls"/>
</dbReference>
<reference evidence="4 5" key="1">
    <citation type="submission" date="2019-03" db="EMBL/GenBank/DDBJ databases">
        <authorList>
            <person name="Kim M.K.M."/>
        </authorList>
    </citation>
    <scope>NUCLEOTIDE SEQUENCE [LARGE SCALE GENOMIC DNA]</scope>
    <source>
        <strain evidence="4 5">18JY21-1</strain>
    </source>
</reference>